<name>A0A0F9D0E2_9ZZZZ</name>
<reference evidence="1" key="1">
    <citation type="journal article" date="2015" name="Nature">
        <title>Complex archaea that bridge the gap between prokaryotes and eukaryotes.</title>
        <authorList>
            <person name="Spang A."/>
            <person name="Saw J.H."/>
            <person name="Jorgensen S.L."/>
            <person name="Zaremba-Niedzwiedzka K."/>
            <person name="Martijn J."/>
            <person name="Lind A.E."/>
            <person name="van Eijk R."/>
            <person name="Schleper C."/>
            <person name="Guy L."/>
            <person name="Ettema T.J."/>
        </authorList>
    </citation>
    <scope>NUCLEOTIDE SEQUENCE</scope>
</reference>
<proteinExistence type="predicted"/>
<organism evidence="1">
    <name type="scientific">marine sediment metagenome</name>
    <dbReference type="NCBI Taxonomy" id="412755"/>
    <lineage>
        <taxon>unclassified sequences</taxon>
        <taxon>metagenomes</taxon>
        <taxon>ecological metagenomes</taxon>
    </lineage>
</organism>
<accession>A0A0F9D0E2</accession>
<dbReference type="EMBL" id="LAZR01033743">
    <property type="protein sequence ID" value="KKL47221.1"/>
    <property type="molecule type" value="Genomic_DNA"/>
</dbReference>
<feature type="non-terminal residue" evidence="1">
    <location>
        <position position="1"/>
    </location>
</feature>
<gene>
    <name evidence="1" type="ORF">LCGC14_2337690</name>
</gene>
<evidence type="ECO:0000313" key="1">
    <source>
        <dbReference type="EMBL" id="KKL47221.1"/>
    </source>
</evidence>
<sequence length="72" mass="7813">LELAIDALEEAERSGGCAPPNRLEAAEELIEAQNQALLMAESCGEEFCEGCRKISKALALYVAYMEPTHGKE</sequence>
<comment type="caution">
    <text evidence="1">The sequence shown here is derived from an EMBL/GenBank/DDBJ whole genome shotgun (WGS) entry which is preliminary data.</text>
</comment>
<protein>
    <submittedName>
        <fullName evidence="1">Uncharacterized protein</fullName>
    </submittedName>
</protein>
<dbReference type="AlphaFoldDB" id="A0A0F9D0E2"/>